<dbReference type="PANTHER" id="PTHR13011">
    <property type="entry name" value="TFIIF-ALPHA"/>
    <property type="match status" value="1"/>
</dbReference>
<dbReference type="GO" id="GO:0001096">
    <property type="term" value="F:TFIIF-class transcription factor complex binding"/>
    <property type="evidence" value="ECO:0007669"/>
    <property type="project" value="TreeGrafter"/>
</dbReference>
<feature type="compositionally biased region" description="Polar residues" evidence="7">
    <location>
        <begin position="63"/>
        <end position="83"/>
    </location>
</feature>
<dbReference type="EMBL" id="CP099424">
    <property type="protein sequence ID" value="USW55122.1"/>
    <property type="molecule type" value="Genomic_DNA"/>
</dbReference>
<keyword evidence="9" id="KW-1185">Reference proteome</keyword>
<feature type="compositionally biased region" description="Basic and acidic residues" evidence="7">
    <location>
        <begin position="333"/>
        <end position="349"/>
    </location>
</feature>
<dbReference type="SUPFAM" id="SSF50916">
    <property type="entry name" value="Rap30/74 interaction domains"/>
    <property type="match status" value="1"/>
</dbReference>
<comment type="subcellular location">
    <subcellularLocation>
        <location evidence="1">Nucleus</location>
    </subcellularLocation>
</comment>
<keyword evidence="3" id="KW-0805">Transcription regulation</keyword>
<comment type="similarity">
    <text evidence="2">Belongs to the TFIIF alpha subunit family.</text>
</comment>
<feature type="compositionally biased region" description="Low complexity" evidence="7">
    <location>
        <begin position="559"/>
        <end position="577"/>
    </location>
</feature>
<evidence type="ECO:0000256" key="6">
    <source>
        <dbReference type="ARBA" id="ARBA00023242"/>
    </source>
</evidence>
<evidence type="ECO:0000256" key="5">
    <source>
        <dbReference type="ARBA" id="ARBA00023163"/>
    </source>
</evidence>
<dbReference type="GO" id="GO:0003677">
    <property type="term" value="F:DNA binding"/>
    <property type="evidence" value="ECO:0007669"/>
    <property type="project" value="UniProtKB-KW"/>
</dbReference>
<feature type="region of interest" description="Disordered" evidence="7">
    <location>
        <begin position="362"/>
        <end position="381"/>
    </location>
</feature>
<evidence type="ECO:0000256" key="2">
    <source>
        <dbReference type="ARBA" id="ARBA00005249"/>
    </source>
</evidence>
<feature type="compositionally biased region" description="Basic and acidic residues" evidence="7">
    <location>
        <begin position="213"/>
        <end position="223"/>
    </location>
</feature>
<feature type="region of interest" description="Disordered" evidence="7">
    <location>
        <begin position="315"/>
        <end position="349"/>
    </location>
</feature>
<feature type="region of interest" description="Disordered" evidence="7">
    <location>
        <begin position="127"/>
        <end position="233"/>
    </location>
</feature>
<feature type="region of interest" description="Disordered" evidence="7">
    <location>
        <begin position="1"/>
        <end position="104"/>
    </location>
</feature>
<feature type="compositionally biased region" description="Low complexity" evidence="7">
    <location>
        <begin position="48"/>
        <end position="62"/>
    </location>
</feature>
<dbReference type="GO" id="GO:0016251">
    <property type="term" value="F:RNA polymerase II general transcription initiation factor activity"/>
    <property type="evidence" value="ECO:0007669"/>
    <property type="project" value="TreeGrafter"/>
</dbReference>
<evidence type="ECO:0000256" key="4">
    <source>
        <dbReference type="ARBA" id="ARBA00023125"/>
    </source>
</evidence>
<dbReference type="GO" id="GO:0005674">
    <property type="term" value="C:transcription factor TFIIF complex"/>
    <property type="evidence" value="ECO:0007669"/>
    <property type="project" value="TreeGrafter"/>
</dbReference>
<proteinExistence type="inferred from homology"/>
<dbReference type="AlphaFoldDB" id="A0A9Q9B0A1"/>
<evidence type="ECO:0000256" key="3">
    <source>
        <dbReference type="ARBA" id="ARBA00023015"/>
    </source>
</evidence>
<evidence type="ECO:0000256" key="1">
    <source>
        <dbReference type="ARBA" id="ARBA00004123"/>
    </source>
</evidence>
<organism evidence="8 9">
    <name type="scientific">Septoria linicola</name>
    <dbReference type="NCBI Taxonomy" id="215465"/>
    <lineage>
        <taxon>Eukaryota</taxon>
        <taxon>Fungi</taxon>
        <taxon>Dikarya</taxon>
        <taxon>Ascomycota</taxon>
        <taxon>Pezizomycotina</taxon>
        <taxon>Dothideomycetes</taxon>
        <taxon>Dothideomycetidae</taxon>
        <taxon>Mycosphaerellales</taxon>
        <taxon>Mycosphaerellaceae</taxon>
        <taxon>Septoria</taxon>
    </lineage>
</organism>
<reference evidence="8" key="1">
    <citation type="submission" date="2022-06" db="EMBL/GenBank/DDBJ databases">
        <title>Complete genome sequences of two strains of the flax pathogen Septoria linicola.</title>
        <authorList>
            <person name="Lapalu N."/>
            <person name="Simon A."/>
            <person name="Demenou B."/>
            <person name="Paumier D."/>
            <person name="Guillot M.-P."/>
            <person name="Gout L."/>
            <person name="Valade R."/>
        </authorList>
    </citation>
    <scope>NUCLEOTIDE SEQUENCE</scope>
    <source>
        <strain evidence="8">SE15195</strain>
    </source>
</reference>
<name>A0A9Q9B0A1_9PEZI</name>
<dbReference type="Proteomes" id="UP001056384">
    <property type="component" value="Chromosome 7"/>
</dbReference>
<dbReference type="InterPro" id="IPR011039">
    <property type="entry name" value="TFIIF_interaction"/>
</dbReference>
<feature type="compositionally biased region" description="Basic and acidic residues" evidence="7">
    <location>
        <begin position="170"/>
        <end position="193"/>
    </location>
</feature>
<gene>
    <name evidence="8" type="ORF">Slin15195_G084410</name>
</gene>
<dbReference type="GO" id="GO:0006367">
    <property type="term" value="P:transcription initiation at RNA polymerase II promoter"/>
    <property type="evidence" value="ECO:0007669"/>
    <property type="project" value="InterPro"/>
</dbReference>
<keyword evidence="6" id="KW-0539">Nucleus</keyword>
<evidence type="ECO:0000313" key="8">
    <source>
        <dbReference type="EMBL" id="USW55122.1"/>
    </source>
</evidence>
<evidence type="ECO:0000256" key="7">
    <source>
        <dbReference type="SAM" id="MobiDB-lite"/>
    </source>
</evidence>
<dbReference type="GO" id="GO:0032968">
    <property type="term" value="P:positive regulation of transcription elongation by RNA polymerase II"/>
    <property type="evidence" value="ECO:0007669"/>
    <property type="project" value="InterPro"/>
</dbReference>
<feature type="compositionally biased region" description="Polar residues" evidence="7">
    <location>
        <begin position="317"/>
        <end position="327"/>
    </location>
</feature>
<feature type="compositionally biased region" description="Polar residues" evidence="7">
    <location>
        <begin position="593"/>
        <end position="615"/>
    </location>
</feature>
<protein>
    <submittedName>
        <fullName evidence="8">Transcription initiation factor IIF, alpha subunit</fullName>
    </submittedName>
</protein>
<feature type="compositionally biased region" description="Acidic residues" evidence="7">
    <location>
        <begin position="363"/>
        <end position="381"/>
    </location>
</feature>
<feature type="compositionally biased region" description="Basic residues" evidence="7">
    <location>
        <begin position="424"/>
        <end position="437"/>
    </location>
</feature>
<keyword evidence="5" id="KW-0804">Transcription</keyword>
<dbReference type="InterPro" id="IPR008851">
    <property type="entry name" value="TFIIF-alpha"/>
</dbReference>
<feature type="compositionally biased region" description="Polar residues" evidence="7">
    <location>
        <begin position="486"/>
        <end position="496"/>
    </location>
</feature>
<feature type="compositionally biased region" description="Basic and acidic residues" evidence="7">
    <location>
        <begin position="466"/>
        <end position="477"/>
    </location>
</feature>
<keyword evidence="4" id="KW-0238">DNA-binding</keyword>
<feature type="compositionally biased region" description="Low complexity" evidence="7">
    <location>
        <begin position="541"/>
        <end position="552"/>
    </location>
</feature>
<sequence>MSNSPAQPPSGLNAVTPTTGGPAAPIVRKRPAVNIFNTSSKKKPIRKPAPAGSKPAAAPTTTQISNGQPLGSYQQPINGTTNHIPAPAAPTDEPDPSTYNEYPIMITKSQLSQGMRYHAMKLQSKLGKNGQPIEVNPYDQNQFPRPARLHRRYARDKMESLEQSEVGSGVDDKEREQMNARRAERQAEREENQKLIAPTGGESNRPQKKKMQKKVEEGRDESNPVRQKRSQLRYEEARPWHLEDYEGKNVWVGSYEEALSERSIMLVVSNDGTFEMVPVEKWYKFQQTNKVNAMDSEQVEKFMMMKHVPSRWALGTQKGNEQASQSRIRALRASRDDEDMRRESTGDFDADRDMLDLDVKDEFQDDDEGMLFQGEDGEDGDEIERRIYLEMRDAGLGGTGVKNEDQDVEGEHHRDQLQRLAEKKKQKKLRKQLRKREHQGQYSDDSDSDPYAESSESMDSEEEAEEEKRKAEEEKKKAIVNGDKSGASTKGTNTPTGRPEKRDPTRLGANLKRPGSPDASDLSGNESSRKKVKSINGRPVSAAPSAARAISSTGVPNAKVSRVGGSGSGSDTDTSKTGRLKLKLKNSPPGSPSAATPNGSRAGSPTASGTATPNGGTPFPTLDEVRASIPPAGIAMKALVAKFKSRVGTRTADFIALVKKAGQLSKDKDKIGLIELKPGV</sequence>
<dbReference type="PANTHER" id="PTHR13011:SF0">
    <property type="entry name" value="GENERAL TRANSCRIPTION FACTOR IIF SUBUNIT 1"/>
    <property type="match status" value="1"/>
</dbReference>
<accession>A0A9Q9B0A1</accession>
<evidence type="ECO:0000313" key="9">
    <source>
        <dbReference type="Proteomes" id="UP001056384"/>
    </source>
</evidence>
<feature type="compositionally biased region" description="Basic and acidic residues" evidence="7">
    <location>
        <begin position="402"/>
        <end position="423"/>
    </location>
</feature>
<feature type="compositionally biased region" description="Acidic residues" evidence="7">
    <location>
        <begin position="444"/>
        <end position="465"/>
    </location>
</feature>
<feature type="region of interest" description="Disordered" evidence="7">
    <location>
        <begin position="395"/>
        <end position="624"/>
    </location>
</feature>